<protein>
    <recommendedName>
        <fullName evidence="3">Phage capsid protein</fullName>
    </recommendedName>
</protein>
<dbReference type="Proteomes" id="UP000018419">
    <property type="component" value="Unassembled WGS sequence"/>
</dbReference>
<accession>A0ABM9YS49</accession>
<proteinExistence type="predicted"/>
<evidence type="ECO:0000313" key="2">
    <source>
        <dbReference type="Proteomes" id="UP000018419"/>
    </source>
</evidence>
<sequence>MPQSFNIDGTPLELLDVGELALIHSNYRPMDTWLLDRLFPNRPLFTRDDVPLAELSADHDLAPLVSPNQPGKPFETTQSAKVTHVKPAYYKPKNQVTAADTFEIALLERLRTAGIISTGNQQLSEQEKMVISQIAVMKRNHDAIDNSVLMMAIDLLKNGKYLLHSDDYEYNLVDYERDASLNYTPLVAWGQAGAKPVDDIRRMLERQLEADGGEAKMALMSGLVWQALWNDADFKKEFVTPYAGISVPVVPSFGVSQKPTLKGTFDGVEFWVYDATYRHKGKVNRFIEKDYFSLISDTNGSVAHCKIKNMTANGVAQQYFDRQWYCEDPSGIMLMTESAPLVVPSNKNGVVGGRGFITL</sequence>
<dbReference type="InterPro" id="IPR005564">
    <property type="entry name" value="Major_capsid_GpE"/>
</dbReference>
<name>A0ABM9YS49_ACIRA</name>
<dbReference type="Gene3D" id="3.30.1930.10">
    <property type="entry name" value="capsid protein of prophage domain"/>
    <property type="match status" value="1"/>
</dbReference>
<dbReference type="Gene3D" id="3.15.30.10">
    <property type="entry name" value="putative capsid protein of prophage domain like"/>
    <property type="match status" value="1"/>
</dbReference>
<dbReference type="RefSeq" id="WP_005019510.1">
    <property type="nucleotide sequence ID" value="NZ_ACVR01000006.1"/>
</dbReference>
<evidence type="ECO:0000313" key="1">
    <source>
        <dbReference type="EMBL" id="EET83952.1"/>
    </source>
</evidence>
<comment type="caution">
    <text evidence="1">The sequence shown here is derived from an EMBL/GenBank/DDBJ whole genome shotgun (WGS) entry which is preliminary data.</text>
</comment>
<evidence type="ECO:0008006" key="3">
    <source>
        <dbReference type="Google" id="ProtNLM"/>
    </source>
</evidence>
<gene>
    <name evidence="1" type="ORF">ACIRA0001_0168</name>
</gene>
<dbReference type="Pfam" id="PF03864">
    <property type="entry name" value="Phage_cap_E"/>
    <property type="match status" value="1"/>
</dbReference>
<organism evidence="1 2">
    <name type="scientific">Acinetobacter radioresistens SK82</name>
    <dbReference type="NCBI Taxonomy" id="596318"/>
    <lineage>
        <taxon>Bacteria</taxon>
        <taxon>Pseudomonadati</taxon>
        <taxon>Pseudomonadota</taxon>
        <taxon>Gammaproteobacteria</taxon>
        <taxon>Moraxellales</taxon>
        <taxon>Moraxellaceae</taxon>
        <taxon>Acinetobacter</taxon>
    </lineage>
</organism>
<reference evidence="1 2" key="1">
    <citation type="submission" date="2009-07" db="EMBL/GenBank/DDBJ databases">
        <authorList>
            <person name="Madupu R."/>
            <person name="Durkin A.S."/>
            <person name="Torralba M."/>
            <person name="Methe B."/>
            <person name="Sutton G.G."/>
            <person name="Strausberg R.L."/>
            <person name="Nelson K.E."/>
        </authorList>
    </citation>
    <scope>NUCLEOTIDE SEQUENCE [LARGE SCALE GENOMIC DNA]</scope>
    <source>
        <strain evidence="1 2">SK82</strain>
    </source>
</reference>
<keyword evidence="2" id="KW-1185">Reference proteome</keyword>
<dbReference type="EMBL" id="ACVR01000006">
    <property type="protein sequence ID" value="EET83952.1"/>
    <property type="molecule type" value="Genomic_DNA"/>
</dbReference>